<accession>A0A0K9P2Q6</accession>
<dbReference type="SUPFAM" id="SSF54529">
    <property type="entry name" value="Mitochondrial glycoprotein MAM33-like"/>
    <property type="match status" value="1"/>
</dbReference>
<keyword evidence="2" id="KW-1185">Reference proteome</keyword>
<gene>
    <name evidence="1" type="ORF">ZOSMA_415G00050</name>
</gene>
<sequence>MARFFNYIRTSPVLFPRCPRLLPTPSITHLHSHQMMGKIAEMRRSAFQENLIRILRTEMNCDIELRCPKEPVKQFGGFTVDSRPGKQYLQLRKTHNKKEDIKVDATMFDGFISGESDTDVKHHISLVVDIIKGEGNNVLQFICSAWPSTLGIEKVFRYQQQKLVPIMNPFMGPDFKDMDEDLQESLLEYLEERGINDDLAVFLHDYVVNKDVCEHVRWMGNIKAYLEK</sequence>
<proteinExistence type="predicted"/>
<dbReference type="Proteomes" id="UP000036987">
    <property type="component" value="Unassembled WGS sequence"/>
</dbReference>
<dbReference type="AlphaFoldDB" id="A0A0K9P2Q6"/>
<evidence type="ECO:0000313" key="2">
    <source>
        <dbReference type="Proteomes" id="UP000036987"/>
    </source>
</evidence>
<dbReference type="OrthoDB" id="278212at2759"/>
<dbReference type="InterPro" id="IPR003428">
    <property type="entry name" value="MAM33"/>
</dbReference>
<dbReference type="EMBL" id="LFYR01001248">
    <property type="protein sequence ID" value="KMZ63331.1"/>
    <property type="molecule type" value="Genomic_DNA"/>
</dbReference>
<dbReference type="PANTHER" id="PTHR10826">
    <property type="entry name" value="COMPLEMENT COMPONENT 1"/>
    <property type="match status" value="1"/>
</dbReference>
<name>A0A0K9P2Q6_ZOSMR</name>
<dbReference type="Pfam" id="PF02330">
    <property type="entry name" value="MAM33"/>
    <property type="match status" value="1"/>
</dbReference>
<reference evidence="2" key="1">
    <citation type="journal article" date="2016" name="Nature">
        <title>The genome of the seagrass Zostera marina reveals angiosperm adaptation to the sea.</title>
        <authorList>
            <person name="Olsen J.L."/>
            <person name="Rouze P."/>
            <person name="Verhelst B."/>
            <person name="Lin Y.-C."/>
            <person name="Bayer T."/>
            <person name="Collen J."/>
            <person name="Dattolo E."/>
            <person name="De Paoli E."/>
            <person name="Dittami S."/>
            <person name="Maumus F."/>
            <person name="Michel G."/>
            <person name="Kersting A."/>
            <person name="Lauritano C."/>
            <person name="Lohaus R."/>
            <person name="Toepel M."/>
            <person name="Tonon T."/>
            <person name="Vanneste K."/>
            <person name="Amirebrahimi M."/>
            <person name="Brakel J."/>
            <person name="Bostroem C."/>
            <person name="Chovatia M."/>
            <person name="Grimwood J."/>
            <person name="Jenkins J.W."/>
            <person name="Jueterbock A."/>
            <person name="Mraz A."/>
            <person name="Stam W.T."/>
            <person name="Tice H."/>
            <person name="Bornberg-Bauer E."/>
            <person name="Green P.J."/>
            <person name="Pearson G.A."/>
            <person name="Procaccini G."/>
            <person name="Duarte C.M."/>
            <person name="Schmutz J."/>
            <person name="Reusch T.B.H."/>
            <person name="Van de Peer Y."/>
        </authorList>
    </citation>
    <scope>NUCLEOTIDE SEQUENCE [LARGE SCALE GENOMIC DNA]</scope>
    <source>
        <strain evidence="2">cv. Finnish</strain>
    </source>
</reference>
<dbReference type="STRING" id="29655.A0A0K9P2Q6"/>
<evidence type="ECO:0000313" key="1">
    <source>
        <dbReference type="EMBL" id="KMZ63331.1"/>
    </source>
</evidence>
<comment type="caution">
    <text evidence="1">The sequence shown here is derived from an EMBL/GenBank/DDBJ whole genome shotgun (WGS) entry which is preliminary data.</text>
</comment>
<dbReference type="PANTHER" id="PTHR10826:SF36">
    <property type="entry name" value="OS08G0439900 PROTEIN"/>
    <property type="match status" value="1"/>
</dbReference>
<dbReference type="GO" id="GO:0005759">
    <property type="term" value="C:mitochondrial matrix"/>
    <property type="evidence" value="ECO:0007669"/>
    <property type="project" value="InterPro"/>
</dbReference>
<dbReference type="OMA" id="MAWLIRP"/>
<dbReference type="Gene3D" id="3.10.280.10">
    <property type="entry name" value="Mitochondrial glycoprotein"/>
    <property type="match status" value="1"/>
</dbReference>
<protein>
    <submittedName>
        <fullName evidence="1">Mitochondrial glycoprotein family protein</fullName>
    </submittedName>
</protein>
<dbReference type="InterPro" id="IPR036561">
    <property type="entry name" value="MAM33_sf"/>
</dbReference>
<organism evidence="1 2">
    <name type="scientific">Zostera marina</name>
    <name type="common">Eelgrass</name>
    <dbReference type="NCBI Taxonomy" id="29655"/>
    <lineage>
        <taxon>Eukaryota</taxon>
        <taxon>Viridiplantae</taxon>
        <taxon>Streptophyta</taxon>
        <taxon>Embryophyta</taxon>
        <taxon>Tracheophyta</taxon>
        <taxon>Spermatophyta</taxon>
        <taxon>Magnoliopsida</taxon>
        <taxon>Liliopsida</taxon>
        <taxon>Zosteraceae</taxon>
        <taxon>Zostera</taxon>
    </lineage>
</organism>